<gene>
    <name evidence="2" type="ORF">DILT_LOCUS16891</name>
</gene>
<keyword evidence="3" id="KW-1185">Reference proteome</keyword>
<dbReference type="EMBL" id="UYRU01087893">
    <property type="protein sequence ID" value="VDN35883.1"/>
    <property type="molecule type" value="Genomic_DNA"/>
</dbReference>
<organism evidence="2 3">
    <name type="scientific">Dibothriocephalus latus</name>
    <name type="common">Fish tapeworm</name>
    <name type="synonym">Diphyllobothrium latum</name>
    <dbReference type="NCBI Taxonomy" id="60516"/>
    <lineage>
        <taxon>Eukaryota</taxon>
        <taxon>Metazoa</taxon>
        <taxon>Spiralia</taxon>
        <taxon>Lophotrochozoa</taxon>
        <taxon>Platyhelminthes</taxon>
        <taxon>Cestoda</taxon>
        <taxon>Eucestoda</taxon>
        <taxon>Diphyllobothriidea</taxon>
        <taxon>Diphyllobothriidae</taxon>
        <taxon>Dibothriocephalus</taxon>
    </lineage>
</organism>
<evidence type="ECO:0000313" key="3">
    <source>
        <dbReference type="Proteomes" id="UP000281553"/>
    </source>
</evidence>
<feature type="transmembrane region" description="Helical" evidence="1">
    <location>
        <begin position="61"/>
        <end position="82"/>
    </location>
</feature>
<evidence type="ECO:0000256" key="1">
    <source>
        <dbReference type="SAM" id="Phobius"/>
    </source>
</evidence>
<keyword evidence="1" id="KW-0472">Membrane</keyword>
<sequence>MVRIMELFPFVSASIVRWMLPHSAFSYDQLPVFLLINLCSAADIFEIFELMDEPLSDIVDLWLMILFIWPASLFHLFIKNVLRVDARSPLRRGTIGTNQHCCLRGSKNEDDGHPNSPSEMEAGLGRKNCCDCSGPICHFFKIELWGIMLPILIQDVPFLYWRIKFNFEYQIYSTRIYFFFLKNALFILIHVYQAAVMLHRALLEALVGTETKPVHSLSLII</sequence>
<keyword evidence="1" id="KW-0812">Transmembrane</keyword>
<proteinExistence type="predicted"/>
<dbReference type="InterPro" id="IPR019169">
    <property type="entry name" value="Transmembrane_26"/>
</dbReference>
<dbReference type="AlphaFoldDB" id="A0A3P7NFK3"/>
<dbReference type="Pfam" id="PF09772">
    <property type="entry name" value="Tmem26"/>
    <property type="match status" value="2"/>
</dbReference>
<reference evidence="2 3" key="1">
    <citation type="submission" date="2018-11" db="EMBL/GenBank/DDBJ databases">
        <authorList>
            <consortium name="Pathogen Informatics"/>
        </authorList>
    </citation>
    <scope>NUCLEOTIDE SEQUENCE [LARGE SCALE GENOMIC DNA]</scope>
</reference>
<protein>
    <submittedName>
        <fullName evidence="2">Uncharacterized protein</fullName>
    </submittedName>
</protein>
<keyword evidence="1" id="KW-1133">Transmembrane helix</keyword>
<name>A0A3P7NFK3_DIBLA</name>
<evidence type="ECO:0000313" key="2">
    <source>
        <dbReference type="EMBL" id="VDN35883.1"/>
    </source>
</evidence>
<accession>A0A3P7NFK3</accession>
<dbReference type="PANTHER" id="PTHR22168">
    <property type="entry name" value="TMEM26 PROTEIN"/>
    <property type="match status" value="1"/>
</dbReference>
<dbReference type="OrthoDB" id="10042902at2759"/>
<dbReference type="Proteomes" id="UP000281553">
    <property type="component" value="Unassembled WGS sequence"/>
</dbReference>
<feature type="transmembrane region" description="Helical" evidence="1">
    <location>
        <begin position="175"/>
        <end position="192"/>
    </location>
</feature>